<dbReference type="STRING" id="133412.A0A1R1XR94"/>
<evidence type="ECO:0000256" key="6">
    <source>
        <dbReference type="SAM" id="MobiDB-lite"/>
    </source>
</evidence>
<dbReference type="Gene3D" id="3.60.15.10">
    <property type="entry name" value="Ribonuclease Z/Hydroxyacylglutathione hydrolase-like"/>
    <property type="match status" value="1"/>
</dbReference>
<keyword evidence="4" id="KW-0234">DNA repair</keyword>
<proteinExistence type="inferred from homology"/>
<dbReference type="Proteomes" id="UP000187283">
    <property type="component" value="Unassembled WGS sequence"/>
</dbReference>
<dbReference type="PANTHER" id="PTHR23240:SF6">
    <property type="entry name" value="DNA CROSS-LINK REPAIR 1A PROTEIN"/>
    <property type="match status" value="1"/>
</dbReference>
<dbReference type="GO" id="GO:0003684">
    <property type="term" value="F:damaged DNA binding"/>
    <property type="evidence" value="ECO:0007669"/>
    <property type="project" value="TreeGrafter"/>
</dbReference>
<evidence type="ECO:0000259" key="7">
    <source>
        <dbReference type="Pfam" id="PF07522"/>
    </source>
</evidence>
<organism evidence="8 9">
    <name type="scientific">Smittium culicis</name>
    <dbReference type="NCBI Taxonomy" id="133412"/>
    <lineage>
        <taxon>Eukaryota</taxon>
        <taxon>Fungi</taxon>
        <taxon>Fungi incertae sedis</taxon>
        <taxon>Zoopagomycota</taxon>
        <taxon>Kickxellomycotina</taxon>
        <taxon>Harpellomycetes</taxon>
        <taxon>Harpellales</taxon>
        <taxon>Legeriomycetaceae</taxon>
        <taxon>Smittium</taxon>
    </lineage>
</organism>
<evidence type="ECO:0000313" key="9">
    <source>
        <dbReference type="Proteomes" id="UP000187283"/>
    </source>
</evidence>
<evidence type="ECO:0000256" key="5">
    <source>
        <dbReference type="ARBA" id="ARBA00023242"/>
    </source>
</evidence>
<dbReference type="GO" id="GO:0036297">
    <property type="term" value="P:interstrand cross-link repair"/>
    <property type="evidence" value="ECO:0007669"/>
    <property type="project" value="TreeGrafter"/>
</dbReference>
<comment type="subcellular location">
    <subcellularLocation>
        <location evidence="1">Nucleus</location>
    </subcellularLocation>
</comment>
<evidence type="ECO:0000256" key="3">
    <source>
        <dbReference type="ARBA" id="ARBA00022763"/>
    </source>
</evidence>
<dbReference type="CDD" id="cd16273">
    <property type="entry name" value="SNM1A-1C-like_MBL-fold"/>
    <property type="match status" value="1"/>
</dbReference>
<keyword evidence="5" id="KW-0539">Nucleus</keyword>
<feature type="region of interest" description="Disordered" evidence="6">
    <location>
        <begin position="154"/>
        <end position="188"/>
    </location>
</feature>
<evidence type="ECO:0000313" key="8">
    <source>
        <dbReference type="EMBL" id="OMJ17124.1"/>
    </source>
</evidence>
<dbReference type="EMBL" id="LSSN01002134">
    <property type="protein sequence ID" value="OMJ17124.1"/>
    <property type="molecule type" value="Genomic_DNA"/>
</dbReference>
<protein>
    <submittedName>
        <fullName evidence="8">DNA cross-link repair protein pso2/snm1</fullName>
    </submittedName>
</protein>
<gene>
    <name evidence="8" type="ORF">AYI70_g6178</name>
</gene>
<evidence type="ECO:0000256" key="1">
    <source>
        <dbReference type="ARBA" id="ARBA00004123"/>
    </source>
</evidence>
<dbReference type="GO" id="GO:0006303">
    <property type="term" value="P:double-strand break repair via nonhomologous end joining"/>
    <property type="evidence" value="ECO:0007669"/>
    <property type="project" value="TreeGrafter"/>
</dbReference>
<dbReference type="Pfam" id="PF07522">
    <property type="entry name" value="DRMBL"/>
    <property type="match status" value="1"/>
</dbReference>
<comment type="caution">
    <text evidence="8">The sequence shown here is derived from an EMBL/GenBank/DDBJ whole genome shotgun (WGS) entry which is preliminary data.</text>
</comment>
<dbReference type="InterPro" id="IPR036866">
    <property type="entry name" value="RibonucZ/Hydroxyglut_hydro"/>
</dbReference>
<evidence type="ECO:0000256" key="4">
    <source>
        <dbReference type="ARBA" id="ARBA00023204"/>
    </source>
</evidence>
<name>A0A1R1XR94_9FUNG</name>
<dbReference type="GO" id="GO:0035312">
    <property type="term" value="F:5'-3' DNA exonuclease activity"/>
    <property type="evidence" value="ECO:0007669"/>
    <property type="project" value="TreeGrafter"/>
</dbReference>
<dbReference type="AlphaFoldDB" id="A0A1R1XR94"/>
<sequence>MIASSGSDDIKTSYTSVASSKFVKDEEVDISSIAYDSNDYIGKVFAEQSLKIECTMENADTKKIFSESKPNVHSNSPSKMQSNETVDVSLDSFNGDIKNLKSISIEKSISNSCLPAEIHTPNNNNNILNYDNLATRSSSPASESEFASLITSSIQSKKNTENRKNTEKKKSSFTEGFNNHNQDDFKDDKNSFNEPLLYIDESNYNLDLGSTFDDLSNSLLVKKNSSFSTLEMRPEVLQRELNKATEWYKKNIIIPKILKDSAGDGTSFSVDAFSFGKIPKITGYFLTHFHSDHYGGLTSKFKNGMIYCSQITGNLVIDHLKVDPKYVCKLPLNWPILIENTLVTLIDANHCPGSVLFFFDTVGSIDGYPRERILHTGDFRACPEHITLIRKTISAYNCLDLETLKNSASSQSLIPKLDDNSKHDEVGIFGFLPLTKLDPNDSSPSLCDFDSSKCKGSPNSLDELPPTINIINRVYLDTTYMKSSYAFPSQQEVIDAVVHLCKLIYADPDERLRHVKASKNVHPAKTVVKSIHAPEDLGMLNAKKVVHSFTDNLTKWPTGWTFQSSMGHASYVANPTAVEKSSENSENPGFIPYKIRMDIPQSDEKKRILHYMETIIKTGARSPYLLSYELGSKCVPSLPPVPFTKSSIKPFGNSDRITIFPVPYSEHSSYRELAAFLCSLAVEEVIPTVNYEKPEEVYKMKVIFDCWKQAKDFIEQIRIDLLRGASKKSSSINDTKIKKVAEVSTDIINNIIPKEDSTEEDGVTVQNNKSLYSLERDYNDPQVLFPLSSVLSIPTRNSGAFW</sequence>
<keyword evidence="9" id="KW-1185">Reference proteome</keyword>
<dbReference type="PANTHER" id="PTHR23240">
    <property type="entry name" value="DNA CROSS-LINK REPAIR PROTEIN PSO2/SNM1-RELATED"/>
    <property type="match status" value="1"/>
</dbReference>
<accession>A0A1R1XR94</accession>
<dbReference type="OrthoDB" id="262529at2759"/>
<feature type="domain" description="DNA repair metallo-beta-lactamase" evidence="7">
    <location>
        <begin position="548"/>
        <end position="692"/>
    </location>
</feature>
<dbReference type="InterPro" id="IPR011084">
    <property type="entry name" value="DRMBL"/>
</dbReference>
<dbReference type="SUPFAM" id="SSF56281">
    <property type="entry name" value="Metallo-hydrolase/oxidoreductase"/>
    <property type="match status" value="1"/>
</dbReference>
<comment type="similarity">
    <text evidence="2">Belongs to the DNA repair metallo-beta-lactamase (DRMBL) family.</text>
</comment>
<dbReference type="GO" id="GO:0005634">
    <property type="term" value="C:nucleus"/>
    <property type="evidence" value="ECO:0007669"/>
    <property type="project" value="UniProtKB-SubCell"/>
</dbReference>
<reference evidence="8 9" key="1">
    <citation type="submission" date="2017-01" db="EMBL/GenBank/DDBJ databases">
        <authorList>
            <person name="Mah S.A."/>
            <person name="Swanson W.J."/>
            <person name="Moy G.W."/>
            <person name="Vacquier V.D."/>
        </authorList>
    </citation>
    <scope>NUCLEOTIDE SEQUENCE [LARGE SCALE GENOMIC DNA]</scope>
    <source>
        <strain evidence="8 9">GSMNP</strain>
    </source>
</reference>
<feature type="compositionally biased region" description="Basic and acidic residues" evidence="6">
    <location>
        <begin position="158"/>
        <end position="172"/>
    </location>
</feature>
<keyword evidence="3" id="KW-0227">DNA damage</keyword>
<evidence type="ECO:0000256" key="2">
    <source>
        <dbReference type="ARBA" id="ARBA00010304"/>
    </source>
</evidence>